<sequence length="58" mass="6398">MSTGTLSEENLITNMWNTVTLKLKEASQLLCLCALLSTYLFVMLKPEGIQNHKALGGK</sequence>
<organism evidence="1 2">
    <name type="scientific">Shewanella vesiculosa</name>
    <dbReference type="NCBI Taxonomy" id="518738"/>
    <lineage>
        <taxon>Bacteria</taxon>
        <taxon>Pseudomonadati</taxon>
        <taxon>Pseudomonadota</taxon>
        <taxon>Gammaproteobacteria</taxon>
        <taxon>Alteromonadales</taxon>
        <taxon>Shewanellaceae</taxon>
        <taxon>Shewanella</taxon>
    </lineage>
</organism>
<evidence type="ECO:0000313" key="2">
    <source>
        <dbReference type="Proteomes" id="UP001477278"/>
    </source>
</evidence>
<keyword evidence="2" id="KW-1185">Reference proteome</keyword>
<protein>
    <submittedName>
        <fullName evidence="1">Uncharacterized protein</fullName>
    </submittedName>
</protein>
<gene>
    <name evidence="1" type="ORF">ABHN84_03435</name>
</gene>
<comment type="caution">
    <text evidence="1">The sequence shown here is derived from an EMBL/GenBank/DDBJ whole genome shotgun (WGS) entry which is preliminary data.</text>
</comment>
<accession>A0ABV0FPL3</accession>
<name>A0ABV0FPL3_9GAMM</name>
<dbReference type="RefSeq" id="WP_165870053.1">
    <property type="nucleotide sequence ID" value="NZ_JAACRJ010000003.1"/>
</dbReference>
<proteinExistence type="predicted"/>
<dbReference type="GeneID" id="90569895"/>
<reference evidence="1 2" key="1">
    <citation type="submission" date="2024-05" db="EMBL/GenBank/DDBJ databases">
        <title>Genome sequencing of Marine Estuary Bacteria, Shewanella vesiculosa and S. baltica, and Pseudomonas syringae.</title>
        <authorList>
            <person name="Gurung A."/>
            <person name="Maclea K.S."/>
        </authorList>
    </citation>
    <scope>NUCLEOTIDE SEQUENCE [LARGE SCALE GENOMIC DNA]</scope>
    <source>
        <strain evidence="1 2">1A</strain>
    </source>
</reference>
<dbReference type="EMBL" id="JBDPZN010000001">
    <property type="protein sequence ID" value="MEO3681341.1"/>
    <property type="molecule type" value="Genomic_DNA"/>
</dbReference>
<evidence type="ECO:0000313" key="1">
    <source>
        <dbReference type="EMBL" id="MEO3681341.1"/>
    </source>
</evidence>
<dbReference type="Proteomes" id="UP001477278">
    <property type="component" value="Unassembled WGS sequence"/>
</dbReference>